<keyword evidence="3" id="KW-1185">Reference proteome</keyword>
<dbReference type="EMBL" id="PGCL01000003">
    <property type="protein sequence ID" value="TAJ43876.1"/>
    <property type="molecule type" value="Genomic_DNA"/>
</dbReference>
<sequence>MSGQTGDQEVIEAFIKTITENVNPDSDLIKFLEEYSQSNEDTYISTLGKFPQFESVFSSYLKQTATDEKFIEFIVEHCPSLRKKYLQILTNGYLDEEKRKLGLQLAPLKDKIEEANIELKKNNKLKNELNAKISSLTESSKKILAQVNEAKKINQDLDELLNGKRTGLLQELSVLKKVLHLGETNFETSPQNANTPDLTIRPGNNLEYMDGVPPKEITQLFEMYSLLQDNLPEQGKDTPDLSELSKFISASYLSHLPLLCAGNSANEMARIISISFKNQAPDTVCVPTGYSNYSSLLSTIKRLKSDIVILENAVGYCDEYCYTHLAADIPEKYFIFVVEFEETLKLLPKGIYAHMGLILCDKFFKTQLMNDEETRPGEIKDSISPLTNSATRINLLKKISNLTIGSPASTGYVNSRVKILEGIAQEGEQSSELIKTIYTEFASIIEVYGLSEDYREILQNNEDPSIKDFRERLGVGKNE</sequence>
<dbReference type="Proteomes" id="UP000292580">
    <property type="component" value="Unassembled WGS sequence"/>
</dbReference>
<evidence type="ECO:0000313" key="3">
    <source>
        <dbReference type="Proteomes" id="UP000292580"/>
    </source>
</evidence>
<keyword evidence="1" id="KW-0175">Coiled coil</keyword>
<accession>A0A483CW83</accession>
<reference evidence="2 3" key="1">
    <citation type="submission" date="2017-11" db="EMBL/GenBank/DDBJ databases">
        <title>Isolation and Characterization of Methanofollis Species from Methane Seep Offshore SW Taiwan.</title>
        <authorList>
            <person name="Teng N.-H."/>
            <person name="Lai M.-C."/>
            <person name="Chen S.-C."/>
        </authorList>
    </citation>
    <scope>NUCLEOTIDE SEQUENCE [LARGE SCALE GENOMIC DNA]</scope>
    <source>
        <strain evidence="2 3">FWC-SCC2</strain>
    </source>
</reference>
<protein>
    <submittedName>
        <fullName evidence="2">Uncharacterized protein</fullName>
    </submittedName>
</protein>
<feature type="coiled-coil region" evidence="1">
    <location>
        <begin position="108"/>
        <end position="139"/>
    </location>
</feature>
<comment type="caution">
    <text evidence="2">The sequence shown here is derived from an EMBL/GenBank/DDBJ whole genome shotgun (WGS) entry which is preliminary data.</text>
</comment>
<proteinExistence type="predicted"/>
<organism evidence="2 3">
    <name type="scientific">Methanofollis fontis</name>
    <dbReference type="NCBI Taxonomy" id="2052832"/>
    <lineage>
        <taxon>Archaea</taxon>
        <taxon>Methanobacteriati</taxon>
        <taxon>Methanobacteriota</taxon>
        <taxon>Stenosarchaea group</taxon>
        <taxon>Methanomicrobia</taxon>
        <taxon>Methanomicrobiales</taxon>
        <taxon>Methanomicrobiaceae</taxon>
        <taxon>Methanofollis</taxon>
    </lineage>
</organism>
<dbReference type="AlphaFoldDB" id="A0A483CW83"/>
<name>A0A483CW83_9EURY</name>
<gene>
    <name evidence="2" type="ORF">CUJ86_07375</name>
</gene>
<evidence type="ECO:0000256" key="1">
    <source>
        <dbReference type="SAM" id="Coils"/>
    </source>
</evidence>
<evidence type="ECO:0000313" key="2">
    <source>
        <dbReference type="EMBL" id="TAJ43876.1"/>
    </source>
</evidence>